<evidence type="ECO:0000256" key="3">
    <source>
        <dbReference type="ARBA" id="ARBA00013657"/>
    </source>
</evidence>
<keyword evidence="8 12" id="KW-1133">Transmembrane helix</keyword>
<evidence type="ECO:0000256" key="4">
    <source>
        <dbReference type="ARBA" id="ARBA00015435"/>
    </source>
</evidence>
<feature type="transmembrane region" description="Helical" evidence="12">
    <location>
        <begin position="53"/>
        <end position="71"/>
    </location>
</feature>
<evidence type="ECO:0000256" key="8">
    <source>
        <dbReference type="ARBA" id="ARBA00022989"/>
    </source>
</evidence>
<comment type="function">
    <text evidence="11">Involved in protein export. Participates in an early event of protein translocation across the chloroplast thylakoid membrane.</text>
</comment>
<evidence type="ECO:0000256" key="11">
    <source>
        <dbReference type="ARBA" id="ARBA00025638"/>
    </source>
</evidence>
<evidence type="ECO:0000256" key="9">
    <source>
        <dbReference type="ARBA" id="ARBA00023010"/>
    </source>
</evidence>
<dbReference type="GO" id="GO:0009306">
    <property type="term" value="P:protein secretion"/>
    <property type="evidence" value="ECO:0007669"/>
    <property type="project" value="InterPro"/>
</dbReference>
<dbReference type="NCBIfam" id="TIGR00810">
    <property type="entry name" value="secG"/>
    <property type="match status" value="1"/>
</dbReference>
<reference evidence="14" key="1">
    <citation type="journal article" date="2016" name="BMC Biol.">
        <title>Parallel evolution of highly conserved plastid genome architecture in red seaweeds and seed plants.</title>
        <authorList>
            <person name="Lee J."/>
            <person name="Cho C.H."/>
            <person name="Park S.I."/>
            <person name="Choi J.W."/>
            <person name="Song H.S."/>
            <person name="West J.A."/>
            <person name="Bhattacharya D."/>
            <person name="Yoon H.S."/>
        </authorList>
    </citation>
    <scope>NUCLEOTIDE SEQUENCE</scope>
</reference>
<feature type="chain" id="PRO_5008894048" description="Probable protein-export membrane protein SecG" evidence="13">
    <location>
        <begin position="30"/>
        <end position="73"/>
    </location>
</feature>
<dbReference type="RefSeq" id="YP_009296567.1">
    <property type="nucleotide sequence ID" value="NC_031172.1"/>
</dbReference>
<evidence type="ECO:0000256" key="1">
    <source>
        <dbReference type="ARBA" id="ARBA00004141"/>
    </source>
</evidence>
<keyword evidence="5" id="KW-0813">Transport</keyword>
<dbReference type="Pfam" id="PF03840">
    <property type="entry name" value="SecG"/>
    <property type="match status" value="1"/>
</dbReference>
<comment type="subcellular location">
    <subcellularLocation>
        <location evidence="1">Membrane</location>
        <topology evidence="1">Multi-pass membrane protein</topology>
    </subcellularLocation>
</comment>
<dbReference type="AlphaFoldDB" id="A0A1C9CBF9"/>
<geneLocation type="plastid" evidence="14"/>
<keyword evidence="7" id="KW-0653">Protein transport</keyword>
<keyword evidence="9" id="KW-0811">Translocation</keyword>
<feature type="signal peptide" evidence="13">
    <location>
        <begin position="1"/>
        <end position="29"/>
    </location>
</feature>
<evidence type="ECO:0000256" key="6">
    <source>
        <dbReference type="ARBA" id="ARBA00022692"/>
    </source>
</evidence>
<keyword evidence="6 12" id="KW-0812">Transmembrane</keyword>
<keyword evidence="10 12" id="KW-0472">Membrane</keyword>
<protein>
    <recommendedName>
        <fullName evidence="4">Probable protein-export membrane protein SecG</fullName>
    </recommendedName>
    <alternativeName>
        <fullName evidence="3">Probable protein-export membrane protein secG</fullName>
    </alternativeName>
</protein>
<sequence>MLSILQLVRYSSMLLLILLIITQNPKGEGFSAFNPTINYLGSTRNTESLLSNITWGLVLIFLASTIFLASIDI</sequence>
<organism evidence="14">
    <name type="scientific">Apophlaea sinclairii</name>
    <dbReference type="NCBI Taxonomy" id="212746"/>
    <lineage>
        <taxon>Eukaryota</taxon>
        <taxon>Rhodophyta</taxon>
        <taxon>Florideophyceae</taxon>
        <taxon>Hildenbrandiophycidae</taxon>
        <taxon>Hildenbrandiales</taxon>
        <taxon>Hildenbrandiaceae</taxon>
        <taxon>Apophlaea</taxon>
    </lineage>
</organism>
<evidence type="ECO:0000256" key="13">
    <source>
        <dbReference type="SAM" id="SignalP"/>
    </source>
</evidence>
<dbReference type="GO" id="GO:0016020">
    <property type="term" value="C:membrane"/>
    <property type="evidence" value="ECO:0007669"/>
    <property type="project" value="UniProtKB-SubCell"/>
</dbReference>
<dbReference type="EMBL" id="KX284716">
    <property type="protein sequence ID" value="AOM65707.1"/>
    <property type="molecule type" value="Genomic_DNA"/>
</dbReference>
<evidence type="ECO:0000256" key="2">
    <source>
        <dbReference type="ARBA" id="ARBA00008445"/>
    </source>
</evidence>
<accession>A0A1C9CBF9</accession>
<gene>
    <name evidence="14" type="primary">ORF73</name>
    <name evidence="14" type="ORF">Apop_017</name>
</gene>
<evidence type="ECO:0000256" key="10">
    <source>
        <dbReference type="ARBA" id="ARBA00023136"/>
    </source>
</evidence>
<keyword evidence="13" id="KW-0732">Signal</keyword>
<dbReference type="GO" id="GO:0015450">
    <property type="term" value="F:protein-transporting ATPase activity"/>
    <property type="evidence" value="ECO:0007669"/>
    <property type="project" value="InterPro"/>
</dbReference>
<dbReference type="InterPro" id="IPR004692">
    <property type="entry name" value="SecG"/>
</dbReference>
<dbReference type="GeneID" id="29072943"/>
<evidence type="ECO:0000313" key="14">
    <source>
        <dbReference type="EMBL" id="AOM65707.1"/>
    </source>
</evidence>
<proteinExistence type="inferred from homology"/>
<keyword evidence="14" id="KW-0934">Plastid</keyword>
<evidence type="ECO:0000256" key="5">
    <source>
        <dbReference type="ARBA" id="ARBA00022448"/>
    </source>
</evidence>
<evidence type="ECO:0000256" key="7">
    <source>
        <dbReference type="ARBA" id="ARBA00022927"/>
    </source>
</evidence>
<name>A0A1C9CBF9_9FLOR</name>
<evidence type="ECO:0000256" key="12">
    <source>
        <dbReference type="SAM" id="Phobius"/>
    </source>
</evidence>
<comment type="similarity">
    <text evidence="2">Belongs to the SecG family.</text>
</comment>